<evidence type="ECO:0000313" key="4">
    <source>
        <dbReference type="Proteomes" id="UP000315434"/>
    </source>
</evidence>
<dbReference type="PANTHER" id="PTHR43708">
    <property type="entry name" value="CONSERVED EXPRESSED OXIDOREDUCTASE (EUROFUNG)"/>
    <property type="match status" value="1"/>
</dbReference>
<reference evidence="3 4" key="1">
    <citation type="journal article" date="2019" name="Appl. Microbiol. Biotechnol.">
        <title>Differential efficiency of wild type rhizogenic strains for rol gene transformation of plants.</title>
        <authorList>
            <person name="Desmet S."/>
            <person name="De Keyser E."/>
            <person name="Van Vaerenbergh J."/>
            <person name="Baeyen S."/>
            <person name="Van Huylenbroeck J."/>
            <person name="Geelen D."/>
            <person name="Dhooghe E."/>
        </authorList>
    </citation>
    <scope>NUCLEOTIDE SEQUENCE [LARGE SCALE GENOMIC DNA]</scope>
    <source>
        <strain evidence="3 4">GBBC3284</strain>
    </source>
</reference>
<dbReference type="Pfam" id="PF22725">
    <property type="entry name" value="GFO_IDH_MocA_C3"/>
    <property type="match status" value="1"/>
</dbReference>
<comment type="caution">
    <text evidence="3">The sequence shown here is derived from an EMBL/GenBank/DDBJ whole genome shotgun (WGS) entry which is preliminary data.</text>
</comment>
<dbReference type="OrthoDB" id="9815825at2"/>
<sequence>MSSATKKFDSRRRIRLGMVGGGQGAFIGAVHRIAARLDDRYELVAGALSSDPARASASATLLGIAPERSYASFEEMAASEAGREDGIEAVAIVTPNHLHFAPSKAFLDAGIHVICDKPVTATLEEAKALAEIVRASDRLFILTHNYTGYAMLRQMREMIADGSIGKLRHVQAEYAQDWLTEAVEKTGAKGAEWRTDPSRSGAGGAIGDIGTHAFNAAAFVTGEIPTSLYADLTSFVPGRQLDDSANILLRYASGAKGMLWASQIAVGNENALSLRVYGDKGGLEWHHRVPDELWFTPYGEPKRLITRNGAGAGAAANRVSRVPSGHPEGYLEGFATIYREAADAIIAKREGKTAAGDVIYPGIEDGLAGLAFIDAAVRSSRTSSWVGIDI</sequence>
<proteinExistence type="predicted"/>
<accession>A0A546XAT2</accession>
<dbReference type="SUPFAM" id="SSF55347">
    <property type="entry name" value="Glyceraldehyde-3-phosphate dehydrogenase-like, C-terminal domain"/>
    <property type="match status" value="1"/>
</dbReference>
<dbReference type="EMBL" id="SGNY01000009">
    <property type="protein sequence ID" value="TRA97862.1"/>
    <property type="molecule type" value="Genomic_DNA"/>
</dbReference>
<dbReference type="Gene3D" id="3.30.360.10">
    <property type="entry name" value="Dihydrodipicolinate Reductase, domain 2"/>
    <property type="match status" value="1"/>
</dbReference>
<feature type="domain" description="GFO/IDH/MocA-like oxidoreductase" evidence="2">
    <location>
        <begin position="153"/>
        <end position="284"/>
    </location>
</feature>
<dbReference type="GO" id="GO:0000166">
    <property type="term" value="F:nucleotide binding"/>
    <property type="evidence" value="ECO:0007669"/>
    <property type="project" value="InterPro"/>
</dbReference>
<evidence type="ECO:0000259" key="1">
    <source>
        <dbReference type="Pfam" id="PF01408"/>
    </source>
</evidence>
<dbReference type="InterPro" id="IPR036291">
    <property type="entry name" value="NAD(P)-bd_dom_sf"/>
</dbReference>
<dbReference type="Pfam" id="PF01408">
    <property type="entry name" value="GFO_IDH_MocA"/>
    <property type="match status" value="1"/>
</dbReference>
<feature type="domain" description="Gfo/Idh/MocA-like oxidoreductase N-terminal" evidence="1">
    <location>
        <begin position="14"/>
        <end position="142"/>
    </location>
</feature>
<dbReference type="AlphaFoldDB" id="A0A546XAT2"/>
<dbReference type="RefSeq" id="WP_142842904.1">
    <property type="nucleotide sequence ID" value="NZ_SGNY01000009.1"/>
</dbReference>
<name>A0A546XAT2_RHIRH</name>
<dbReference type="SUPFAM" id="SSF51735">
    <property type="entry name" value="NAD(P)-binding Rossmann-fold domains"/>
    <property type="match status" value="1"/>
</dbReference>
<evidence type="ECO:0000313" key="3">
    <source>
        <dbReference type="EMBL" id="TRA97862.1"/>
    </source>
</evidence>
<dbReference type="PANTHER" id="PTHR43708:SF3">
    <property type="entry name" value="OXIDOREDUCTASE"/>
    <property type="match status" value="1"/>
</dbReference>
<dbReference type="InterPro" id="IPR051317">
    <property type="entry name" value="Gfo/Idh/MocA_oxidoreduct"/>
</dbReference>
<evidence type="ECO:0000259" key="2">
    <source>
        <dbReference type="Pfam" id="PF22725"/>
    </source>
</evidence>
<dbReference type="Proteomes" id="UP000315434">
    <property type="component" value="Unassembled WGS sequence"/>
</dbReference>
<dbReference type="InterPro" id="IPR055170">
    <property type="entry name" value="GFO_IDH_MocA-like_dom"/>
</dbReference>
<organism evidence="3 4">
    <name type="scientific">Rhizobium rhizogenes</name>
    <name type="common">Agrobacterium rhizogenes</name>
    <dbReference type="NCBI Taxonomy" id="359"/>
    <lineage>
        <taxon>Bacteria</taxon>
        <taxon>Pseudomonadati</taxon>
        <taxon>Pseudomonadota</taxon>
        <taxon>Alphaproteobacteria</taxon>
        <taxon>Hyphomicrobiales</taxon>
        <taxon>Rhizobiaceae</taxon>
        <taxon>Rhizobium/Agrobacterium group</taxon>
        <taxon>Rhizobium</taxon>
    </lineage>
</organism>
<dbReference type="Gene3D" id="3.40.50.720">
    <property type="entry name" value="NAD(P)-binding Rossmann-like Domain"/>
    <property type="match status" value="1"/>
</dbReference>
<protein>
    <submittedName>
        <fullName evidence="3">Gfo/Idh/MocA family oxidoreductase</fullName>
    </submittedName>
</protein>
<dbReference type="InterPro" id="IPR000683">
    <property type="entry name" value="Gfo/Idh/MocA-like_OxRdtase_N"/>
</dbReference>
<gene>
    <name evidence="3" type="ORF">EXN68_22235</name>
</gene>